<accession>A0A4Y3KK32</accession>
<protein>
    <submittedName>
        <fullName evidence="1">Uncharacterized protein</fullName>
    </submittedName>
</protein>
<gene>
    <name evidence="1" type="ORF">CGE01nite_07260</name>
</gene>
<dbReference type="InterPro" id="IPR045596">
    <property type="entry name" value="DUF6459"/>
</dbReference>
<dbReference type="OrthoDB" id="3731420at2"/>
<dbReference type="RefSeq" id="WP_141369047.1">
    <property type="nucleotide sequence ID" value="NZ_BJLQ01000005.1"/>
</dbReference>
<keyword evidence="2" id="KW-1185">Reference proteome</keyword>
<dbReference type="Proteomes" id="UP000320461">
    <property type="component" value="Unassembled WGS sequence"/>
</dbReference>
<comment type="caution">
    <text evidence="1">The sequence shown here is derived from an EMBL/GenBank/DDBJ whole genome shotgun (WGS) entry which is preliminary data.</text>
</comment>
<evidence type="ECO:0000313" key="1">
    <source>
        <dbReference type="EMBL" id="GEA83475.1"/>
    </source>
</evidence>
<reference evidence="1 2" key="1">
    <citation type="submission" date="2019-06" db="EMBL/GenBank/DDBJ databases">
        <title>Whole genome shotgun sequence of Cellulomonas gelida NBRC 3748.</title>
        <authorList>
            <person name="Hosoyama A."/>
            <person name="Uohara A."/>
            <person name="Ohji S."/>
            <person name="Ichikawa N."/>
        </authorList>
    </citation>
    <scope>NUCLEOTIDE SEQUENCE [LARGE SCALE GENOMIC DNA]</scope>
    <source>
        <strain evidence="1 2">NBRC 3748</strain>
    </source>
</reference>
<name>A0A4Y3KK32_9CELL</name>
<evidence type="ECO:0000313" key="2">
    <source>
        <dbReference type="Proteomes" id="UP000320461"/>
    </source>
</evidence>
<organism evidence="1 2">
    <name type="scientific">Cellulomonas gelida</name>
    <dbReference type="NCBI Taxonomy" id="1712"/>
    <lineage>
        <taxon>Bacteria</taxon>
        <taxon>Bacillati</taxon>
        <taxon>Actinomycetota</taxon>
        <taxon>Actinomycetes</taxon>
        <taxon>Micrococcales</taxon>
        <taxon>Cellulomonadaceae</taxon>
        <taxon>Cellulomonas</taxon>
    </lineage>
</organism>
<dbReference type="AlphaFoldDB" id="A0A4Y3KK32"/>
<proteinExistence type="predicted"/>
<sequence length="201" mass="21589">MTALTVAEATSTLEDALAAGLAHPRPRPGPRPRRAALPRVRPVPEVGPALAPVPRVEHDLRPVHTLRTRISVLRGADRTHVQEAADDQPAAVAVDHRSLVGSLALASIESLVGRRPVAQLARWLTPGVYDALHARATASARVLGPRSGGRAVVVRNVRTCRLDERVVEASAVVDDGIRVRALALRLEAHRQSWRVTALEIG</sequence>
<dbReference type="EMBL" id="BJLQ01000005">
    <property type="protein sequence ID" value="GEA83475.1"/>
    <property type="molecule type" value="Genomic_DNA"/>
</dbReference>
<dbReference type="Pfam" id="PF20060">
    <property type="entry name" value="DUF6459"/>
    <property type="match status" value="1"/>
</dbReference>